<feature type="transmembrane region" description="Helical" evidence="1">
    <location>
        <begin position="384"/>
        <end position="406"/>
    </location>
</feature>
<feature type="transmembrane region" description="Helical" evidence="1">
    <location>
        <begin position="302"/>
        <end position="323"/>
    </location>
</feature>
<feature type="transmembrane region" description="Helical" evidence="1">
    <location>
        <begin position="95"/>
        <end position="116"/>
    </location>
</feature>
<feature type="transmembrane region" description="Helical" evidence="1">
    <location>
        <begin position="149"/>
        <end position="171"/>
    </location>
</feature>
<protein>
    <recommendedName>
        <fullName evidence="3">Glycosyltransferase RgtA/B/C/D-like domain-containing protein</fullName>
    </recommendedName>
</protein>
<dbReference type="InterPro" id="IPR025686">
    <property type="entry name" value="Glucos_trans_II"/>
</dbReference>
<keyword evidence="1" id="KW-0812">Transmembrane</keyword>
<feature type="transmembrane region" description="Helical" evidence="1">
    <location>
        <begin position="32"/>
        <end position="51"/>
    </location>
</feature>
<reference evidence="2" key="1">
    <citation type="submission" date="2015-09" db="EMBL/GenBank/DDBJ databases">
        <authorList>
            <consortium name="Pathogen Informatics"/>
        </authorList>
    </citation>
    <scope>NUCLEOTIDE SEQUENCE</scope>
    <source>
        <strain evidence="2">2789STDY5834896</strain>
    </source>
</reference>
<evidence type="ECO:0000313" key="2">
    <source>
        <dbReference type="EMBL" id="SCJ63267.1"/>
    </source>
</evidence>
<feature type="transmembrane region" description="Helical" evidence="1">
    <location>
        <begin position="178"/>
        <end position="195"/>
    </location>
</feature>
<evidence type="ECO:0000256" key="1">
    <source>
        <dbReference type="SAM" id="Phobius"/>
    </source>
</evidence>
<dbReference type="Pfam" id="PF14264">
    <property type="entry name" value="Glucos_trans_II"/>
    <property type="match status" value="1"/>
</dbReference>
<dbReference type="AlphaFoldDB" id="A0A1C6I060"/>
<proteinExistence type="predicted"/>
<keyword evidence="1" id="KW-1133">Transmembrane helix</keyword>
<feature type="transmembrane region" description="Helical" evidence="1">
    <location>
        <begin position="330"/>
        <end position="354"/>
    </location>
</feature>
<feature type="transmembrane region" description="Helical" evidence="1">
    <location>
        <begin position="230"/>
        <end position="252"/>
    </location>
</feature>
<keyword evidence="1" id="KW-0472">Membrane</keyword>
<gene>
    <name evidence="2" type="ORF">SAMEA3545359_01150</name>
</gene>
<dbReference type="EMBL" id="FMHG01000001">
    <property type="protein sequence ID" value="SCJ63267.1"/>
    <property type="molecule type" value="Genomic_DNA"/>
</dbReference>
<feature type="transmembrane region" description="Helical" evidence="1">
    <location>
        <begin position="360"/>
        <end position="377"/>
    </location>
</feature>
<evidence type="ECO:0008006" key="3">
    <source>
        <dbReference type="Google" id="ProtNLM"/>
    </source>
</evidence>
<organism evidence="2">
    <name type="scientific">uncultured Anaerotruncus sp</name>
    <dbReference type="NCBI Taxonomy" id="905011"/>
    <lineage>
        <taxon>Bacteria</taxon>
        <taxon>Bacillati</taxon>
        <taxon>Bacillota</taxon>
        <taxon>Clostridia</taxon>
        <taxon>Eubacteriales</taxon>
        <taxon>Oscillospiraceae</taxon>
        <taxon>Anaerotruncus</taxon>
        <taxon>environmental samples</taxon>
    </lineage>
</organism>
<accession>A0A1C6I060</accession>
<sequence>MEKLRPNKKRRASYALSNEWSRFCAFLRDSKLVLFISSLFLLLAYGIKLNYPSVSIDTEVLISQPDRLLNSWLSSGRFGLVYLKKILALVPFNPYVTAFLMLLALLLTGLLLGYLLYSLTSDRRKGKIAALVSSAVLLTYPSLSEQFNFMLQSFEVALALALCVISVILVYRWITEDAGILFLILSVLTAAIGFSCYQSVNTFYIGVVGGSFLFYCRQEIEKEPGKPARNYLRTAVTLVLTFLISFAIYAIINKIVIAHYFGPDFSSAYIRDQILWGKQSVLDCIYHIGRYGLTILLGEGVLYNRLFLVVSIGIMTYVFVQLFKKNTGKWWLFIAAAVFLYTPFLMPTLLGSAIDARVQLALPAVVAIGLSFLVSRIEPFKVRVLTTLVGLTFCFYQATVLSRMLYSDYLRYQSDVSLANKISYEVGKLGRGEFPDLPVVYVGIHNIPNVPGLYQESVIGHSFFEWDATTEQGAQIRISGLMDTLGYIYQRPSIEQIRKGEQYAQNMPVWPSDGSVALYEDMVVVKLSDK</sequence>
<name>A0A1C6I060_9FIRM</name>